<evidence type="ECO:0000256" key="2">
    <source>
        <dbReference type="ARBA" id="ARBA00023002"/>
    </source>
</evidence>
<name>A0ABT1R1D6_9HYPH</name>
<protein>
    <submittedName>
        <fullName evidence="3">SDR family oxidoreductase</fullName>
    </submittedName>
</protein>
<evidence type="ECO:0000256" key="1">
    <source>
        <dbReference type="ARBA" id="ARBA00006484"/>
    </source>
</evidence>
<dbReference type="InterPro" id="IPR036291">
    <property type="entry name" value="NAD(P)-bd_dom_sf"/>
</dbReference>
<dbReference type="Pfam" id="PF13561">
    <property type="entry name" value="adh_short_C2"/>
    <property type="match status" value="1"/>
</dbReference>
<keyword evidence="4" id="KW-1185">Reference proteome</keyword>
<evidence type="ECO:0000313" key="4">
    <source>
        <dbReference type="Proteomes" id="UP000996601"/>
    </source>
</evidence>
<comment type="similarity">
    <text evidence="1">Belongs to the short-chain dehydrogenases/reductases (SDR) family.</text>
</comment>
<dbReference type="PANTHER" id="PTHR42879">
    <property type="entry name" value="3-OXOACYL-(ACYL-CARRIER-PROTEIN) REDUCTASE"/>
    <property type="match status" value="1"/>
</dbReference>
<reference evidence="3" key="1">
    <citation type="submission" date="2021-07" db="EMBL/GenBank/DDBJ databases">
        <title>Shinella sp. nov., a novel member of the genus Shinella from water.</title>
        <authorList>
            <person name="Deng Y."/>
        </authorList>
    </citation>
    <scope>NUCLEOTIDE SEQUENCE</scope>
    <source>
        <strain evidence="3">CPCC 100929</strain>
    </source>
</reference>
<dbReference type="InterPro" id="IPR002347">
    <property type="entry name" value="SDR_fam"/>
</dbReference>
<dbReference type="RefSeq" id="WP_256115070.1">
    <property type="nucleotide sequence ID" value="NZ_WHSB02000001.1"/>
</dbReference>
<keyword evidence="2" id="KW-0560">Oxidoreductase</keyword>
<dbReference type="PRINTS" id="PR00081">
    <property type="entry name" value="GDHRDH"/>
</dbReference>
<dbReference type="InterPro" id="IPR050259">
    <property type="entry name" value="SDR"/>
</dbReference>
<gene>
    <name evidence="3" type="ORF">GB927_002955</name>
</gene>
<accession>A0ABT1R1D6</accession>
<proteinExistence type="inferred from homology"/>
<evidence type="ECO:0000313" key="3">
    <source>
        <dbReference type="EMBL" id="MCQ4628980.1"/>
    </source>
</evidence>
<comment type="caution">
    <text evidence="3">The sequence shown here is derived from an EMBL/GenBank/DDBJ whole genome shotgun (WGS) entry which is preliminary data.</text>
</comment>
<sequence>MTSERKSLGGRVAIVTGSGRNIGRAIAHALAGEGANIVLNGHRDKAALDAVAEELRALGVEVMVRLVDVGDAQAVAQMVDDVVGQFGRVDIAVSNVSVRLRQAFLDISLDDWKRVLDTNLNAAFYMARAVLPHMKQQGWGRIVHISGNDGFRPIPFRAHNVTCKAATFALSKAIALEFGEFGVTANTVAPGLTETVRDEAHYPNFRVEHEKRRQQIPVRRMGRPEDIAESVRFLCSDRAGYITGQIMHVNGGEHMF</sequence>
<dbReference type="Gene3D" id="3.40.50.720">
    <property type="entry name" value="NAD(P)-binding Rossmann-like Domain"/>
    <property type="match status" value="1"/>
</dbReference>
<organism evidence="3 4">
    <name type="scientific">Shinella lacus</name>
    <dbReference type="NCBI Taxonomy" id="2654216"/>
    <lineage>
        <taxon>Bacteria</taxon>
        <taxon>Pseudomonadati</taxon>
        <taxon>Pseudomonadota</taxon>
        <taxon>Alphaproteobacteria</taxon>
        <taxon>Hyphomicrobiales</taxon>
        <taxon>Rhizobiaceae</taxon>
        <taxon>Shinella</taxon>
    </lineage>
</organism>
<dbReference type="SUPFAM" id="SSF51735">
    <property type="entry name" value="NAD(P)-binding Rossmann-fold domains"/>
    <property type="match status" value="1"/>
</dbReference>
<dbReference type="EMBL" id="WHSB02000001">
    <property type="protein sequence ID" value="MCQ4628980.1"/>
    <property type="molecule type" value="Genomic_DNA"/>
</dbReference>
<dbReference type="Proteomes" id="UP000996601">
    <property type="component" value="Unassembled WGS sequence"/>
</dbReference>
<dbReference type="PANTHER" id="PTHR42879:SF2">
    <property type="entry name" value="3-OXOACYL-[ACYL-CARRIER-PROTEIN] REDUCTASE FABG"/>
    <property type="match status" value="1"/>
</dbReference>